<gene>
    <name evidence="5" type="ORF">Q3V53_18030</name>
</gene>
<organism evidence="5 6">
    <name type="scientific">Acinetobacter genomosp. 15BJ</name>
    <dbReference type="NCBI Taxonomy" id="106651"/>
    <lineage>
        <taxon>Bacteria</taxon>
        <taxon>Pseudomonadati</taxon>
        <taxon>Pseudomonadota</taxon>
        <taxon>Gammaproteobacteria</taxon>
        <taxon>Moraxellales</taxon>
        <taxon>Moraxellaceae</taxon>
        <taxon>Acinetobacter</taxon>
    </lineage>
</organism>
<dbReference type="InterPro" id="IPR010566">
    <property type="entry name" value="Haemolys_ca-bd"/>
</dbReference>
<evidence type="ECO:0000259" key="4">
    <source>
        <dbReference type="Pfam" id="PF06594"/>
    </source>
</evidence>
<evidence type="ECO:0000256" key="1">
    <source>
        <dbReference type="ARBA" id="ARBA00004613"/>
    </source>
</evidence>
<protein>
    <submittedName>
        <fullName evidence="5">Calcium-binding protein</fullName>
    </submittedName>
</protein>
<name>A0ABT8V5Y0_9GAMM</name>
<dbReference type="PRINTS" id="PR00313">
    <property type="entry name" value="CABNDNGRPT"/>
</dbReference>
<keyword evidence="6" id="KW-1185">Reference proteome</keyword>
<keyword evidence="2" id="KW-0964">Secreted</keyword>
<comment type="caution">
    <text evidence="5">The sequence shown here is derived from an EMBL/GenBank/DDBJ whole genome shotgun (WGS) entry which is preliminary data.</text>
</comment>
<dbReference type="InterPro" id="IPR001343">
    <property type="entry name" value="Hemolysn_Ca-bd"/>
</dbReference>
<reference evidence="5 6" key="1">
    <citation type="submission" date="2023-07" db="EMBL/GenBank/DDBJ databases">
        <title>A novel proteolytic Acinetobacter species.</title>
        <authorList>
            <person name="Nemec A."/>
            <person name="Radolfova-Krizova L."/>
        </authorList>
    </citation>
    <scope>NUCLEOTIDE SEQUENCE [LARGE SCALE GENOMIC DNA]</scope>
    <source>
        <strain evidence="5 6">NIPH 1865</strain>
    </source>
</reference>
<dbReference type="PANTHER" id="PTHR38340">
    <property type="entry name" value="S-LAYER PROTEIN"/>
    <property type="match status" value="1"/>
</dbReference>
<evidence type="ECO:0000313" key="5">
    <source>
        <dbReference type="EMBL" id="MDO3659045.1"/>
    </source>
</evidence>
<evidence type="ECO:0000256" key="3">
    <source>
        <dbReference type="ARBA" id="ARBA00022837"/>
    </source>
</evidence>
<feature type="domain" description="Haemolysin-type calcium binding-related" evidence="4">
    <location>
        <begin position="1056"/>
        <end position="1094"/>
    </location>
</feature>
<proteinExistence type="predicted"/>
<dbReference type="InterPro" id="IPR050557">
    <property type="entry name" value="RTX_toxin/Mannuronan_C5-epim"/>
</dbReference>
<dbReference type="PROSITE" id="PS00330">
    <property type="entry name" value="HEMOLYSIN_CALCIUM"/>
    <property type="match status" value="5"/>
</dbReference>
<dbReference type="InterPro" id="IPR018511">
    <property type="entry name" value="Hemolysin-typ_Ca-bd_CS"/>
</dbReference>
<dbReference type="Proteomes" id="UP001168902">
    <property type="component" value="Unassembled WGS sequence"/>
</dbReference>
<keyword evidence="3" id="KW-0106">Calcium</keyword>
<dbReference type="Pfam" id="PF00353">
    <property type="entry name" value="HemolysinCabind"/>
    <property type="match status" value="5"/>
</dbReference>
<dbReference type="EMBL" id="JAUMJH010000069">
    <property type="protein sequence ID" value="MDO3659045.1"/>
    <property type="molecule type" value="Genomic_DNA"/>
</dbReference>
<accession>A0ABT8V5Y0</accession>
<dbReference type="Gene3D" id="2.150.10.10">
    <property type="entry name" value="Serralysin-like metalloprotease, C-terminal"/>
    <property type="match status" value="3"/>
</dbReference>
<dbReference type="RefSeq" id="WP_302897710.1">
    <property type="nucleotide sequence ID" value="NZ_JAUMJH010000069.1"/>
</dbReference>
<sequence>MVRSAETQNIINQLAAIKQVNGQVTIQDLRQAFTDLVPTVSTDLQHKNTLFYAGQNPTDHLYIVAKEISKNASNPLTILGSTKFSELMYSREIDSYLMEIAGKNNISDYRSIMNNETIIDGVKSPALWDKASEALAQAASGDVRTLTPFGTDDKVFARVELPALLENPHVKTIDGIPRETLKAMYDADIANGLTHVQAIDNARAAVQAKSLIYSSLIDEIINANGKVTGYDVSRFLDGPNNLFDHTKIASVTANADTSVIHSTLLGDTPSTSLLNPSQMDFLNRGISQLERAESITQQLAQNLPPLESSHFLNLAKGVGYAGTAIGILVLSSQVNAAETQQQKQQIIDDWVAHTTADAIAGSIGSALLVGGVAAIGTVSAPITIGLAIVGGIAGSIIGGDTVYNYIKEGVNNVFHNIKTWLFGEQVIHSNGLSNFDESAHLFNLAQKTFRADPLTLDLDHDGLETRAPSSTNPVMFDHTANGIKTNTGWVLPDDGFLVLDRNGNGKIDNGTELFGDSTPLSTGGTAKNGFEALADQDTNRDGTVDSADAHWNQLKVWRDLNQDGISQANELFGLGELGITGFNVKKVANNQILENGNEIADLGTYYKNGVQETLGEVSHMADINLVNDTFHRTFSDSIAVSQDVAMLPNIIGSGKLRDLHEAMMQSSVLKNLVAQLVQTTDYLEQRTLVAQVIKEWVATDASYQTIEQRANQLNSSIFWKQLGLEKEYSHVENYDGQGQAIYDQVWKNTVFEWEYKLKVLEVFNGHYYFKLPEESSTNLSAVDGVEKITYIENQQEYTRYELSIANNISPLLSQAYTQIIDGIQQSLLLQTRFKPLIDMIDFSLGDENSLEHNYQLLNQYFEQNIQQNFESGITELYDFNLATQNVLTAYNWQGWNIINMAIKQQGLDVPTKIWLKELGIYTDVEQFNEASSYKDFVIGVFDRDDDFIYFSDTKGIIFAGEGNDRIFTGNQAAQLYGEAGDDELSGGAGNDLLDGGIGNDVLRGGLGINTYVFNHGYGQDTIYLEALTEDELKTEAHIQLGVLSSEIELDSLWGTDLIIKIKHSADQLQINDVFQINSSFKSISFQDGTVWDIEDIKKQRMIGNEQDNHLIGYEDRNNVIYGHAGNDSLTGQSGDDQLYGGDGDDFLIGNDGNDLLDGGSGNDILDGGTGKNTYIFNRGYGRDEIYSIYMDETTLLTETHIKLDVLASDIDFSTYWGSGLLLKIRNTDDQLDIQGAFNKYSAFRTITFVDQVVWTLDDIKNQLLIGDEQDNSIIGFENRDNVLYGFAGNDFLMGKNGNDQLYGGDGDDSLYGEEGNDQLYGGSGNNTLIGGGGNDTFIIESSTDTITENANEGIDTVQSSITFTLGSNIENLTLTGTSTINGTGNSLANILVGNSANNTLNGGAGNDSLMGGAGNDKLLGGNGHDVLNGGAGSDQYTGGAGADTVIYQLLVITDALGGNGSDSWSDFTIGNTATNANADKIDIGDLLVDYTGNYTSANLDSFLKTVVNGSNTQLYIDRDGSGSTFSSSLLLTLNNTNTSLVDLINNQQIVI</sequence>
<dbReference type="InterPro" id="IPR011049">
    <property type="entry name" value="Serralysin-like_metalloprot_C"/>
</dbReference>
<dbReference type="SUPFAM" id="SSF51120">
    <property type="entry name" value="beta-Roll"/>
    <property type="match status" value="4"/>
</dbReference>
<dbReference type="Pfam" id="PF06594">
    <property type="entry name" value="HCBP_related"/>
    <property type="match status" value="1"/>
</dbReference>
<evidence type="ECO:0000313" key="6">
    <source>
        <dbReference type="Proteomes" id="UP001168902"/>
    </source>
</evidence>
<comment type="subcellular location">
    <subcellularLocation>
        <location evidence="1">Secreted</location>
    </subcellularLocation>
</comment>
<evidence type="ECO:0000256" key="2">
    <source>
        <dbReference type="ARBA" id="ARBA00022525"/>
    </source>
</evidence>
<dbReference type="PANTHER" id="PTHR38340:SF1">
    <property type="entry name" value="S-LAYER PROTEIN"/>
    <property type="match status" value="1"/>
</dbReference>